<dbReference type="PANTHER" id="PTHR35136">
    <property type="entry name" value="CYCLOEUCALENOL CYCLOISOMERASE"/>
    <property type="match status" value="1"/>
</dbReference>
<dbReference type="AlphaFoldDB" id="A0A1J7GCP3"/>
<organism evidence="2 3">
    <name type="scientific">Lupinus angustifolius</name>
    <name type="common">Narrow-leaved blue lupine</name>
    <dbReference type="NCBI Taxonomy" id="3871"/>
    <lineage>
        <taxon>Eukaryota</taxon>
        <taxon>Viridiplantae</taxon>
        <taxon>Streptophyta</taxon>
        <taxon>Embryophyta</taxon>
        <taxon>Tracheophyta</taxon>
        <taxon>Spermatophyta</taxon>
        <taxon>Magnoliopsida</taxon>
        <taxon>eudicotyledons</taxon>
        <taxon>Gunneridae</taxon>
        <taxon>Pentapetalae</taxon>
        <taxon>rosids</taxon>
        <taxon>fabids</taxon>
        <taxon>Fabales</taxon>
        <taxon>Fabaceae</taxon>
        <taxon>Papilionoideae</taxon>
        <taxon>50 kb inversion clade</taxon>
        <taxon>genistoids sensu lato</taxon>
        <taxon>core genistoids</taxon>
        <taxon>Genisteae</taxon>
        <taxon>Lupinus</taxon>
    </lineage>
</organism>
<reference evidence="2 3" key="1">
    <citation type="journal article" date="2017" name="Plant Biotechnol. J.">
        <title>A comprehensive draft genome sequence for lupin (Lupinus angustifolius), an emerging health food: insights into plant-microbe interactions and legume evolution.</title>
        <authorList>
            <person name="Hane J.K."/>
            <person name="Ming Y."/>
            <person name="Kamphuis L.G."/>
            <person name="Nelson M.N."/>
            <person name="Garg G."/>
            <person name="Atkins C.A."/>
            <person name="Bayer P.E."/>
            <person name="Bravo A."/>
            <person name="Bringans S."/>
            <person name="Cannon S."/>
            <person name="Edwards D."/>
            <person name="Foley R."/>
            <person name="Gao L.L."/>
            <person name="Harrison M.J."/>
            <person name="Huang W."/>
            <person name="Hurgobin B."/>
            <person name="Li S."/>
            <person name="Liu C.W."/>
            <person name="McGrath A."/>
            <person name="Morahan G."/>
            <person name="Murray J."/>
            <person name="Weller J."/>
            <person name="Jian J."/>
            <person name="Singh K.B."/>
        </authorList>
    </citation>
    <scope>NUCLEOTIDE SEQUENCE [LARGE SCALE GENOMIC DNA]</scope>
    <source>
        <strain evidence="3">cv. Tanjil</strain>
        <tissue evidence="2">Whole plant</tissue>
    </source>
</reference>
<dbReference type="Proteomes" id="UP000188354">
    <property type="component" value="Chromosome LG14"/>
</dbReference>
<gene>
    <name evidence="2" type="ORF">TanjilG_18282</name>
</gene>
<dbReference type="Gramene" id="OIV98167">
    <property type="protein sequence ID" value="OIV98167"/>
    <property type="gene ID" value="TanjilG_18282"/>
</dbReference>
<proteinExistence type="predicted"/>
<dbReference type="EMBL" id="CM007374">
    <property type="protein sequence ID" value="OIV98167.1"/>
    <property type="molecule type" value="Genomic_DNA"/>
</dbReference>
<sequence>MTLRRLRYFIADMPEKVQWAAEAAWILALSYFVAYLETLAISSFPYYEFVDRDSMYKVGSLFYAIYFIVSFPMFIRIDEKSHDKWDLARVAIDALGAAMLVTILLDLWRIFLGPIVPISDAKQCPQAGLAWFSGHTNQT</sequence>
<feature type="transmembrane region" description="Helical" evidence="1">
    <location>
        <begin position="87"/>
        <end position="111"/>
    </location>
</feature>
<evidence type="ECO:0000313" key="3">
    <source>
        <dbReference type="Proteomes" id="UP000188354"/>
    </source>
</evidence>
<dbReference type="GO" id="GO:0047793">
    <property type="term" value="F:cycloeucalenol cycloisomerase activity"/>
    <property type="evidence" value="ECO:0007669"/>
    <property type="project" value="InterPro"/>
</dbReference>
<evidence type="ECO:0000313" key="2">
    <source>
        <dbReference type="EMBL" id="OIV98167.1"/>
    </source>
</evidence>
<dbReference type="OMA" id="YFVAYLE"/>
<protein>
    <recommendedName>
        <fullName evidence="4">Cycloeucalenol cycloisomerase</fullName>
    </recommendedName>
</protein>
<dbReference type="InterPro" id="IPR020532">
    <property type="entry name" value="Cycloeucalenol_cycloisomerase"/>
</dbReference>
<keyword evidence="1" id="KW-1133">Transmembrane helix</keyword>
<dbReference type="STRING" id="3871.A0A1J7GCP3"/>
<evidence type="ECO:0000256" key="1">
    <source>
        <dbReference type="SAM" id="Phobius"/>
    </source>
</evidence>
<feature type="transmembrane region" description="Helical" evidence="1">
    <location>
        <begin position="21"/>
        <end position="44"/>
    </location>
</feature>
<accession>A0A1J7GCP3</accession>
<keyword evidence="3" id="KW-1185">Reference proteome</keyword>
<evidence type="ECO:0008006" key="4">
    <source>
        <dbReference type="Google" id="ProtNLM"/>
    </source>
</evidence>
<feature type="transmembrane region" description="Helical" evidence="1">
    <location>
        <begin position="56"/>
        <end position="75"/>
    </location>
</feature>
<keyword evidence="1" id="KW-0812">Transmembrane</keyword>
<keyword evidence="1" id="KW-0472">Membrane</keyword>
<dbReference type="PANTHER" id="PTHR35136:SF1">
    <property type="entry name" value="CYCLOEUCALENOL CYCLOISOMERASE"/>
    <property type="match status" value="1"/>
</dbReference>
<name>A0A1J7GCP3_LUPAN</name>